<evidence type="ECO:0000313" key="14">
    <source>
        <dbReference type="Proteomes" id="UP000038045"/>
    </source>
</evidence>
<dbReference type="Proteomes" id="UP000038045">
    <property type="component" value="Unplaced"/>
</dbReference>
<dbReference type="PANTHER" id="PTHR23033:SF14">
    <property type="entry name" value="GLYCOPROTEIN-N-ACETYLGALACTOSAMINE 3-BETA-GALACTOSYLTRANSFERASE 1-RELATED"/>
    <property type="match status" value="1"/>
</dbReference>
<reference evidence="15" key="1">
    <citation type="submission" date="2017-02" db="UniProtKB">
        <authorList>
            <consortium name="WormBaseParasite"/>
        </authorList>
    </citation>
    <scope>IDENTIFICATION</scope>
</reference>
<organism evidence="14 15">
    <name type="scientific">Parastrongyloides trichosuri</name>
    <name type="common">Possum-specific nematode worm</name>
    <dbReference type="NCBI Taxonomy" id="131310"/>
    <lineage>
        <taxon>Eukaryota</taxon>
        <taxon>Metazoa</taxon>
        <taxon>Ecdysozoa</taxon>
        <taxon>Nematoda</taxon>
        <taxon>Chromadorea</taxon>
        <taxon>Rhabditida</taxon>
        <taxon>Tylenchina</taxon>
        <taxon>Panagrolaimomorpha</taxon>
        <taxon>Strongyloidoidea</taxon>
        <taxon>Strongyloididae</taxon>
        <taxon>Parastrongyloides</taxon>
    </lineage>
</organism>
<keyword evidence="6" id="KW-0808">Transferase</keyword>
<keyword evidence="5" id="KW-0328">Glycosyltransferase</keyword>
<dbReference type="GO" id="GO:0000166">
    <property type="term" value="F:nucleotide binding"/>
    <property type="evidence" value="ECO:0007669"/>
    <property type="project" value="UniProtKB-KW"/>
</dbReference>
<dbReference type="UniPathway" id="UPA00378"/>
<proteinExistence type="inferred from homology"/>
<comment type="subcellular location">
    <subcellularLocation>
        <location evidence="1">Membrane</location>
        <topology evidence="1">Single-pass type II membrane protein</topology>
    </subcellularLocation>
</comment>
<accession>A0A0N4ZHJ1</accession>
<comment type="similarity">
    <text evidence="3">Belongs to the glycosyltransferase 31 family. Beta3-Gal-T subfamily.</text>
</comment>
<evidence type="ECO:0000256" key="12">
    <source>
        <dbReference type="SAM" id="SignalP"/>
    </source>
</evidence>
<name>A0A0N4ZHJ1_PARTI</name>
<dbReference type="WBParaSite" id="PTRK_0000738900.1">
    <property type="protein sequence ID" value="PTRK_0000738900.1"/>
    <property type="gene ID" value="PTRK_0000738900"/>
</dbReference>
<dbReference type="GO" id="GO:0016020">
    <property type="term" value="C:membrane"/>
    <property type="evidence" value="ECO:0007669"/>
    <property type="project" value="UniProtKB-SubCell"/>
</dbReference>
<keyword evidence="10" id="KW-1133">Transmembrane helix</keyword>
<evidence type="ECO:0000256" key="10">
    <source>
        <dbReference type="ARBA" id="ARBA00022989"/>
    </source>
</evidence>
<evidence type="ECO:0000256" key="11">
    <source>
        <dbReference type="ARBA" id="ARBA00023136"/>
    </source>
</evidence>
<evidence type="ECO:0000256" key="9">
    <source>
        <dbReference type="ARBA" id="ARBA00022968"/>
    </source>
</evidence>
<comment type="pathway">
    <text evidence="2">Protein modification; protein glycosylation.</text>
</comment>
<evidence type="ECO:0000259" key="13">
    <source>
        <dbReference type="Pfam" id="PF02434"/>
    </source>
</evidence>
<dbReference type="InterPro" id="IPR026050">
    <property type="entry name" value="C1GALT1/C1GALT1_chp1"/>
</dbReference>
<dbReference type="InterPro" id="IPR003378">
    <property type="entry name" value="Fringe-like_glycosylTrfase"/>
</dbReference>
<keyword evidence="9" id="KW-0735">Signal-anchor</keyword>
<evidence type="ECO:0000256" key="1">
    <source>
        <dbReference type="ARBA" id="ARBA00004606"/>
    </source>
</evidence>
<evidence type="ECO:0000256" key="2">
    <source>
        <dbReference type="ARBA" id="ARBA00004922"/>
    </source>
</evidence>
<dbReference type="EC" id="2.4.1.122" evidence="4"/>
<evidence type="ECO:0000256" key="5">
    <source>
        <dbReference type="ARBA" id="ARBA00022676"/>
    </source>
</evidence>
<keyword evidence="12" id="KW-0732">Signal</keyword>
<feature type="domain" description="Fringe-like glycosyltransferase" evidence="13">
    <location>
        <begin position="60"/>
        <end position="238"/>
    </location>
</feature>
<feature type="signal peptide" evidence="12">
    <location>
        <begin position="1"/>
        <end position="20"/>
    </location>
</feature>
<keyword evidence="14" id="KW-1185">Reference proteome</keyword>
<sequence>MKKLNFIWLLVKLFVIYIQCNSIKRYKYINNTNGCITDKNTRNVSYDNNVKSDFLFDKVKIFCLMITGPQYIESRVKFQKETWLSKCNDYLYVSSLSNTSLPSVAANVIEGRDTLWEKIRFGLQYVYDNYKDKFDWLLLIDDDSFVIMENLRFYLLSQNSNDLLHHGFRMKDLKSFNKDGYIQGGGGDVLSKLALEALITNGFKNISMCKEGNTDSGDVELGICLANVNVKIGESRDFLGRLRFVPGTPDAYTGVEDNSIFNSFNNLGYFKQPRGINSLSEYLISLHYLSGHNMYFIDYLLYQANVFGRQTSLFRNIGSSKFNDNFINSEILSILNC</sequence>
<keyword evidence="11" id="KW-0472">Membrane</keyword>
<dbReference type="GO" id="GO:0016263">
    <property type="term" value="F:glycoprotein-N-acetylgalactosamine 3-beta-galactosyltransferase activity"/>
    <property type="evidence" value="ECO:0007669"/>
    <property type="project" value="UniProtKB-EC"/>
</dbReference>
<evidence type="ECO:0000256" key="6">
    <source>
        <dbReference type="ARBA" id="ARBA00022679"/>
    </source>
</evidence>
<keyword evidence="7" id="KW-0812">Transmembrane</keyword>
<evidence type="ECO:0000256" key="8">
    <source>
        <dbReference type="ARBA" id="ARBA00022741"/>
    </source>
</evidence>
<dbReference type="PANTHER" id="PTHR23033">
    <property type="entry name" value="BETA1,3-GALACTOSYLTRANSFERASE"/>
    <property type="match status" value="1"/>
</dbReference>
<keyword evidence="8" id="KW-0547">Nucleotide-binding</keyword>
<evidence type="ECO:0000256" key="3">
    <source>
        <dbReference type="ARBA" id="ARBA00006462"/>
    </source>
</evidence>
<evidence type="ECO:0000256" key="7">
    <source>
        <dbReference type="ARBA" id="ARBA00022692"/>
    </source>
</evidence>
<feature type="chain" id="PRO_5005891719" description="N-acetylgalactosaminide beta-1,3-galactosyltransferase" evidence="12">
    <location>
        <begin position="21"/>
        <end position="337"/>
    </location>
</feature>
<dbReference type="AlphaFoldDB" id="A0A0N4ZHJ1"/>
<dbReference type="Pfam" id="PF02434">
    <property type="entry name" value="Fringe"/>
    <property type="match status" value="1"/>
</dbReference>
<dbReference type="STRING" id="131310.A0A0N4ZHJ1"/>
<protein>
    <recommendedName>
        <fullName evidence="4">N-acetylgalactosaminide beta-1,3-galactosyltransferase</fullName>
        <ecNumber evidence="4">2.4.1.122</ecNumber>
    </recommendedName>
</protein>
<evidence type="ECO:0000256" key="4">
    <source>
        <dbReference type="ARBA" id="ARBA00012557"/>
    </source>
</evidence>
<dbReference type="Gene3D" id="3.90.550.50">
    <property type="match status" value="1"/>
</dbReference>
<evidence type="ECO:0000313" key="15">
    <source>
        <dbReference type="WBParaSite" id="PTRK_0000738900.1"/>
    </source>
</evidence>